<feature type="domain" description="DFDF" evidence="4">
    <location>
        <begin position="250"/>
        <end position="286"/>
    </location>
</feature>
<dbReference type="InterPro" id="IPR025768">
    <property type="entry name" value="TFG_box"/>
</dbReference>
<dbReference type="InterPro" id="IPR019050">
    <property type="entry name" value="FDF_dom"/>
</dbReference>
<dbReference type="InterPro" id="IPR025762">
    <property type="entry name" value="DFDF"/>
</dbReference>
<feature type="region of interest" description="Disordered" evidence="3">
    <location>
        <begin position="341"/>
        <end position="417"/>
    </location>
</feature>
<dbReference type="GO" id="GO:0003729">
    <property type="term" value="F:mRNA binding"/>
    <property type="evidence" value="ECO:0007669"/>
    <property type="project" value="TreeGrafter"/>
</dbReference>
<reference evidence="7 8" key="1">
    <citation type="submission" date="2020-08" db="EMBL/GenBank/DDBJ databases">
        <authorList>
            <person name="Hejnol A."/>
        </authorList>
    </citation>
    <scope>NUCLEOTIDE SEQUENCE [LARGE SCALE GENOMIC DNA]</scope>
</reference>
<dbReference type="PANTHER" id="PTHR13586">
    <property type="entry name" value="SCD6 PROTEIN-RELATED"/>
    <property type="match status" value="1"/>
</dbReference>
<keyword evidence="8" id="KW-1185">Reference proteome</keyword>
<dbReference type="Gene3D" id="2.30.30.100">
    <property type="match status" value="1"/>
</dbReference>
<feature type="compositionally biased region" description="Low complexity" evidence="3">
    <location>
        <begin position="116"/>
        <end position="133"/>
    </location>
</feature>
<sequence>MAASQQSQAGIPYLGSRISLISKAQIRYDGILYTIDPNESTVALAKVRSYGTEDRPTDRPVPPREEIYEYIIFRGSDIKDIHVCEPPKPQGPFPHASLPHDPAIVKSSQPAQPTFAPSGLTAAASGASNATSPLQSRDKSEYAPPIPSSPQQPPQVQSPAVKFFKPTLDQGVQVSMRVPFKVSSSGHHGGKYTERDQRMKTDDSQRRGGHPNRGRGGNNMRGFSGVRGQVYRQQSGPRGRGGSSAGRGGRDSRERSKFDSDFDFDEANAKFSKEELEEEIKKKLTITDGEKETKEEEGKETEESVYYDKKKSFFDNLCDDTGEDKERPNWREERKLNSETFGVSSVRRGRGGGFRPGSGNFRGGRGYRGRGGGRGSYNNFRGTGNGNNGGFRQSRRGWVDYEYDIPEKPSTKNPSSN</sequence>
<dbReference type="PROSITE" id="PS51536">
    <property type="entry name" value="TFG"/>
    <property type="match status" value="1"/>
</dbReference>
<dbReference type="Pfam" id="PF09532">
    <property type="entry name" value="FDF"/>
    <property type="match status" value="1"/>
</dbReference>
<dbReference type="EMBL" id="CAJFCJ010000032">
    <property type="protein sequence ID" value="CAD5126114.1"/>
    <property type="molecule type" value="Genomic_DNA"/>
</dbReference>
<proteinExistence type="inferred from homology"/>
<dbReference type="GO" id="GO:0034063">
    <property type="term" value="P:stress granule assembly"/>
    <property type="evidence" value="ECO:0007669"/>
    <property type="project" value="TreeGrafter"/>
</dbReference>
<feature type="compositionally biased region" description="Gly residues" evidence="3">
    <location>
        <begin position="351"/>
        <end position="375"/>
    </location>
</feature>
<evidence type="ECO:0000259" key="5">
    <source>
        <dbReference type="PROSITE" id="PS51536"/>
    </source>
</evidence>
<feature type="compositionally biased region" description="Pro residues" evidence="3">
    <location>
        <begin position="144"/>
        <end position="153"/>
    </location>
</feature>
<dbReference type="OrthoDB" id="21539at2759"/>
<accession>A0A7I8WDC9</accession>
<dbReference type="PROSITE" id="PS51512">
    <property type="entry name" value="DFDF"/>
    <property type="match status" value="1"/>
</dbReference>
<dbReference type="PROSITE" id="PS52002">
    <property type="entry name" value="SM"/>
    <property type="match status" value="1"/>
</dbReference>
<feature type="region of interest" description="Disordered" evidence="3">
    <location>
        <begin position="85"/>
        <end position="158"/>
    </location>
</feature>
<gene>
    <name evidence="7" type="ORF">DGYR_LOCUS13390</name>
</gene>
<evidence type="ECO:0000256" key="1">
    <source>
        <dbReference type="ARBA" id="ARBA00010415"/>
    </source>
</evidence>
<dbReference type="SMART" id="SM01199">
    <property type="entry name" value="FDF"/>
    <property type="match status" value="1"/>
</dbReference>
<evidence type="ECO:0000256" key="2">
    <source>
        <dbReference type="PROSITE-ProRule" id="PRU00869"/>
    </source>
</evidence>
<evidence type="ECO:0000313" key="7">
    <source>
        <dbReference type="EMBL" id="CAD5126114.1"/>
    </source>
</evidence>
<feature type="region of interest" description="Disordered" evidence="3">
    <location>
        <begin position="178"/>
        <end position="264"/>
    </location>
</feature>
<feature type="compositionally biased region" description="Gly residues" evidence="3">
    <location>
        <begin position="238"/>
        <end position="247"/>
    </location>
</feature>
<feature type="short sequence motif" description="TFG box" evidence="2">
    <location>
        <begin position="325"/>
        <end position="345"/>
    </location>
</feature>
<dbReference type="AlphaFoldDB" id="A0A7I8WDC9"/>
<organism evidence="7 8">
    <name type="scientific">Dimorphilus gyrociliatus</name>
    <dbReference type="NCBI Taxonomy" id="2664684"/>
    <lineage>
        <taxon>Eukaryota</taxon>
        <taxon>Metazoa</taxon>
        <taxon>Spiralia</taxon>
        <taxon>Lophotrochozoa</taxon>
        <taxon>Annelida</taxon>
        <taxon>Polychaeta</taxon>
        <taxon>Polychaeta incertae sedis</taxon>
        <taxon>Dinophilidae</taxon>
        <taxon>Dimorphilus</taxon>
    </lineage>
</organism>
<dbReference type="CDD" id="cd01736">
    <property type="entry name" value="LSm14_N"/>
    <property type="match status" value="1"/>
</dbReference>
<evidence type="ECO:0000313" key="8">
    <source>
        <dbReference type="Proteomes" id="UP000549394"/>
    </source>
</evidence>
<comment type="caution">
    <text evidence="7">The sequence shown here is derived from an EMBL/GenBank/DDBJ whole genome shotgun (WGS) entry which is preliminary data.</text>
</comment>
<dbReference type="GO" id="GO:0033962">
    <property type="term" value="P:P-body assembly"/>
    <property type="evidence" value="ECO:0007669"/>
    <property type="project" value="TreeGrafter"/>
</dbReference>
<protein>
    <submittedName>
        <fullName evidence="7">DgyrCDS14287</fullName>
    </submittedName>
</protein>
<evidence type="ECO:0000259" key="4">
    <source>
        <dbReference type="PROSITE" id="PS51512"/>
    </source>
</evidence>
<dbReference type="SUPFAM" id="SSF50182">
    <property type="entry name" value="Sm-like ribonucleoproteins"/>
    <property type="match status" value="1"/>
</dbReference>
<evidence type="ECO:0000259" key="6">
    <source>
        <dbReference type="PROSITE" id="PS52002"/>
    </source>
</evidence>
<dbReference type="InterPro" id="IPR025609">
    <property type="entry name" value="Lsm14-like_N"/>
</dbReference>
<dbReference type="GO" id="GO:0000932">
    <property type="term" value="C:P-body"/>
    <property type="evidence" value="ECO:0007669"/>
    <property type="project" value="TreeGrafter"/>
</dbReference>
<feature type="domain" description="TFG box profile" evidence="5">
    <location>
        <begin position="325"/>
        <end position="345"/>
    </location>
</feature>
<name>A0A7I8WDC9_9ANNE</name>
<dbReference type="InterPro" id="IPR010920">
    <property type="entry name" value="LSM_dom_sf"/>
</dbReference>
<dbReference type="Proteomes" id="UP000549394">
    <property type="component" value="Unassembled WGS sequence"/>
</dbReference>
<dbReference type="Pfam" id="PF12701">
    <property type="entry name" value="LSM14"/>
    <property type="match status" value="1"/>
</dbReference>
<dbReference type="InterPro" id="IPR047575">
    <property type="entry name" value="Sm"/>
</dbReference>
<dbReference type="PANTHER" id="PTHR13586:SF0">
    <property type="entry name" value="TRAILER HITCH, ISOFORM H"/>
    <property type="match status" value="1"/>
</dbReference>
<dbReference type="SMART" id="SM01271">
    <property type="entry name" value="LSM14"/>
    <property type="match status" value="1"/>
</dbReference>
<feature type="domain" description="Sm" evidence="6">
    <location>
        <begin position="5"/>
        <end position="87"/>
    </location>
</feature>
<comment type="similarity">
    <text evidence="1">Belongs to the LSM14 family.</text>
</comment>
<feature type="compositionally biased region" description="Basic and acidic residues" evidence="3">
    <location>
        <begin position="248"/>
        <end position="260"/>
    </location>
</feature>
<evidence type="ECO:0000256" key="3">
    <source>
        <dbReference type="SAM" id="MobiDB-lite"/>
    </source>
</evidence>
<feature type="compositionally biased region" description="Basic and acidic residues" evidence="3">
    <location>
        <begin position="191"/>
        <end position="206"/>
    </location>
</feature>